<dbReference type="PRINTS" id="PR00344">
    <property type="entry name" value="BCTRLSENSOR"/>
</dbReference>
<dbReference type="InterPro" id="IPR003594">
    <property type="entry name" value="HATPase_dom"/>
</dbReference>
<accession>W9RFB6</accession>
<keyword evidence="10" id="KW-0675">Receptor</keyword>
<keyword evidence="17" id="KW-1185">Reference proteome</keyword>
<evidence type="ECO:0000256" key="4">
    <source>
        <dbReference type="ARBA" id="ARBA00012438"/>
    </source>
</evidence>
<feature type="compositionally biased region" description="Polar residues" evidence="13">
    <location>
        <begin position="798"/>
        <end position="814"/>
    </location>
</feature>
<dbReference type="SMART" id="SM00387">
    <property type="entry name" value="HATPase_c"/>
    <property type="match status" value="1"/>
</dbReference>
<dbReference type="Pfam" id="PF02518">
    <property type="entry name" value="HATPase_c"/>
    <property type="match status" value="1"/>
</dbReference>
<evidence type="ECO:0000313" key="17">
    <source>
        <dbReference type="Proteomes" id="UP000030645"/>
    </source>
</evidence>
<gene>
    <name evidence="16" type="ORF">L484_018640</name>
</gene>
<evidence type="ECO:0000259" key="15">
    <source>
        <dbReference type="PROSITE" id="PS50110"/>
    </source>
</evidence>
<dbReference type="InterPro" id="IPR003661">
    <property type="entry name" value="HisK_dim/P_dom"/>
</dbReference>
<evidence type="ECO:0000256" key="13">
    <source>
        <dbReference type="SAM" id="MobiDB-lite"/>
    </source>
</evidence>
<evidence type="ECO:0000256" key="5">
    <source>
        <dbReference type="ARBA" id="ARBA00022490"/>
    </source>
</evidence>
<feature type="compositionally biased region" description="Basic and acidic residues" evidence="13">
    <location>
        <begin position="567"/>
        <end position="584"/>
    </location>
</feature>
<comment type="catalytic activity">
    <reaction evidence="1">
        <text>ATP + protein L-histidine = ADP + protein N-phospho-L-histidine.</text>
        <dbReference type="EC" id="2.7.13.3"/>
    </reaction>
</comment>
<name>W9RFB6_9ROSA</name>
<feature type="region of interest" description="Disordered" evidence="13">
    <location>
        <begin position="531"/>
        <end position="592"/>
    </location>
</feature>
<evidence type="ECO:0000256" key="1">
    <source>
        <dbReference type="ARBA" id="ARBA00000085"/>
    </source>
</evidence>
<dbReference type="FunFam" id="3.40.50.2300:FF:000201">
    <property type="entry name" value="Histidine kinase 5"/>
    <property type="match status" value="1"/>
</dbReference>
<keyword evidence="12" id="KW-0175">Coiled coil</keyword>
<evidence type="ECO:0000256" key="9">
    <source>
        <dbReference type="ARBA" id="ARBA00022824"/>
    </source>
</evidence>
<dbReference type="InterPro" id="IPR005467">
    <property type="entry name" value="His_kinase_dom"/>
</dbReference>
<dbReference type="SMART" id="SM00388">
    <property type="entry name" value="HisKA"/>
    <property type="match status" value="1"/>
</dbReference>
<dbReference type="Gene3D" id="3.30.565.10">
    <property type="entry name" value="Histidine kinase-like ATPase, C-terminal domain"/>
    <property type="match status" value="1"/>
</dbReference>
<evidence type="ECO:0000256" key="12">
    <source>
        <dbReference type="SAM" id="Coils"/>
    </source>
</evidence>
<dbReference type="PROSITE" id="PS50109">
    <property type="entry name" value="HIS_KIN"/>
    <property type="match status" value="1"/>
</dbReference>
<evidence type="ECO:0000256" key="11">
    <source>
        <dbReference type="PROSITE-ProRule" id="PRU00169"/>
    </source>
</evidence>
<dbReference type="Gene3D" id="1.10.287.130">
    <property type="match status" value="1"/>
</dbReference>
<dbReference type="GO" id="GO:0005886">
    <property type="term" value="C:plasma membrane"/>
    <property type="evidence" value="ECO:0007669"/>
    <property type="project" value="TreeGrafter"/>
</dbReference>
<dbReference type="PANTHER" id="PTHR43047:SF68">
    <property type="entry name" value="HISTIDINE KINASE 5"/>
    <property type="match status" value="1"/>
</dbReference>
<protein>
    <recommendedName>
        <fullName evidence="4">histidine kinase</fullName>
        <ecNumber evidence="4">2.7.13.3</ecNumber>
    </recommendedName>
</protein>
<dbReference type="CDD" id="cd16922">
    <property type="entry name" value="HATPase_EvgS-ArcB-TorS-like"/>
    <property type="match status" value="1"/>
</dbReference>
<feature type="compositionally biased region" description="Polar residues" evidence="13">
    <location>
        <begin position="752"/>
        <end position="773"/>
    </location>
</feature>
<feature type="modified residue" description="4-aspartylphosphate" evidence="11">
    <location>
        <position position="916"/>
    </location>
</feature>
<keyword evidence="9" id="KW-0256">Endoplasmic reticulum</keyword>
<dbReference type="InterPro" id="IPR001789">
    <property type="entry name" value="Sig_transdc_resp-reg_receiver"/>
</dbReference>
<dbReference type="GO" id="GO:0009927">
    <property type="term" value="F:histidine phosphotransfer kinase activity"/>
    <property type="evidence" value="ECO:0007669"/>
    <property type="project" value="TreeGrafter"/>
</dbReference>
<organism evidence="16 17">
    <name type="scientific">Morus notabilis</name>
    <dbReference type="NCBI Taxonomy" id="981085"/>
    <lineage>
        <taxon>Eukaryota</taxon>
        <taxon>Viridiplantae</taxon>
        <taxon>Streptophyta</taxon>
        <taxon>Embryophyta</taxon>
        <taxon>Tracheophyta</taxon>
        <taxon>Spermatophyta</taxon>
        <taxon>Magnoliopsida</taxon>
        <taxon>eudicotyledons</taxon>
        <taxon>Gunneridae</taxon>
        <taxon>Pentapetalae</taxon>
        <taxon>rosids</taxon>
        <taxon>fabids</taxon>
        <taxon>Rosales</taxon>
        <taxon>Moraceae</taxon>
        <taxon>Moreae</taxon>
        <taxon>Morus</taxon>
    </lineage>
</organism>
<sequence>METNHVEEMDIEMDVEILPSMWPEDIGNDAGKQFNVERPGRDQDMLEEVTILEEPTIVDFKRLLELTNYSEKGSSQLAYLVKHWEYKQANAVRLLREELAILSKQRQEAELKKLEILEEHLFDLETYGDKHPISILDGAYDIWPDVPRIRNDVVVQNKGIEIDAEYDTVVHWKQRALHLEKLLEASKQREQILMAKLQESIVNLERQSSPVEELSQILKRADNYLHFVLQNAPVVIGHQDNELRYRFIYNHFPSLQEEDIIGKTDVEIFTGSGVKESQDFKREVLEKGLPAKREITFETELFGSKTFLIYVEPVFSKSGETIGINYMGMDVTDQVRKREKMAKLREEIAVRKAKETELNKTIHITEETMRAKQMLATMSHEIRSPLSGVVSMAEILSTTKLDKEQRQLLDVMLSSGDLVLQLINDILDLSKVESGVMKLEATKFRPREVVKHVLQSAAASLQKMLTLEGHVADDVPVEVIGDVLRIRQILTNLISNAVKFTHEGKVGIKLYVISTPTWGKQEGCHQKLDADQPVTQENGQKENQPTSQTSGDRKSYHGHSNGSCQNHSDEPRTPSKTETPRTEDTDQQSHSAETTVWIRCDVYDTGIGIPENAIPTLFKRYMQVSADHARKYGGTGLGLAICKQLVELMGGRLTVSSREHFGSTFTFILPYKVSNTCDGSDDPDELSDMASHDAASDDTIESYFEFQPRTLGSLFNSSGTSRTPKLLPHKIGYISSHKLNGLSGNSYSFPYNSSRPTETVSVEDSCSSISAAETSPEPETSVRHSADPDNEDGASGGKQCQNDSNEKLQNPWTDQTHHAESSREMDVAPNMDKPQEASKRQEKSDTISSQQISKISVEVLNSNMEPKILLVEDNKINVMVTQSMMKQLGHKIDVVNNGVEAVRAVQRRSYGLVLMDVCMPVMNGLQATRIIRSFEETGSWEAAEEAGIESNVPSSEGLQNGQSITRPTNRIPIVAMTANALSESAEECYENGMDSFVSKPVTFQKLRQCLEQYLS</sequence>
<feature type="domain" description="Histidine kinase" evidence="14">
    <location>
        <begin position="377"/>
        <end position="673"/>
    </location>
</feature>
<dbReference type="EMBL" id="KE344662">
    <property type="protein sequence ID" value="EXB74931.1"/>
    <property type="molecule type" value="Genomic_DNA"/>
</dbReference>
<dbReference type="EC" id="2.7.13.3" evidence="4"/>
<dbReference type="Proteomes" id="UP000030645">
    <property type="component" value="Unassembled WGS sequence"/>
</dbReference>
<dbReference type="FunFam" id="1.10.287.130:FF:000030">
    <property type="entry name" value="Putative histidine kinase 5"/>
    <property type="match status" value="1"/>
</dbReference>
<comment type="subcellular location">
    <subcellularLocation>
        <location evidence="3">Cytoplasm</location>
    </subcellularLocation>
    <subcellularLocation>
        <location evidence="2">Endoplasmic reticulum membrane</location>
        <topology evidence="2">Multi-pass membrane protein</topology>
    </subcellularLocation>
</comment>
<feature type="domain" description="Response regulatory" evidence="15">
    <location>
        <begin position="867"/>
        <end position="1014"/>
    </location>
</feature>
<dbReference type="InterPro" id="IPR011006">
    <property type="entry name" value="CheY-like_superfamily"/>
</dbReference>
<dbReference type="InterPro" id="IPR036890">
    <property type="entry name" value="HATPase_C_sf"/>
</dbReference>
<dbReference type="CDD" id="cd17546">
    <property type="entry name" value="REC_hyHK_CKI1_RcsC-like"/>
    <property type="match status" value="1"/>
</dbReference>
<keyword evidence="6 11" id="KW-0597">Phosphoprotein</keyword>
<feature type="compositionally biased region" description="Basic and acidic residues" evidence="13">
    <location>
        <begin position="833"/>
        <end position="845"/>
    </location>
</feature>
<dbReference type="SUPFAM" id="SSF47384">
    <property type="entry name" value="Homodimeric domain of signal transducing histidine kinase"/>
    <property type="match status" value="1"/>
</dbReference>
<evidence type="ECO:0000256" key="6">
    <source>
        <dbReference type="ARBA" id="ARBA00022553"/>
    </source>
</evidence>
<evidence type="ECO:0000256" key="8">
    <source>
        <dbReference type="ARBA" id="ARBA00022777"/>
    </source>
</evidence>
<dbReference type="FunFam" id="3.30.450.20:FF:000061">
    <property type="entry name" value="Histidine kinase 5"/>
    <property type="match status" value="1"/>
</dbReference>
<dbReference type="eggNOG" id="KOG0519">
    <property type="taxonomic scope" value="Eukaryota"/>
</dbReference>
<reference evidence="17" key="1">
    <citation type="submission" date="2013-01" db="EMBL/GenBank/DDBJ databases">
        <title>Draft Genome Sequence of a Mulberry Tree, Morus notabilis C.K. Schneid.</title>
        <authorList>
            <person name="He N."/>
            <person name="Zhao S."/>
        </authorList>
    </citation>
    <scope>NUCLEOTIDE SEQUENCE</scope>
</reference>
<keyword evidence="8 16" id="KW-0418">Kinase</keyword>
<feature type="compositionally biased region" description="Polar residues" evidence="13">
    <location>
        <begin position="533"/>
        <end position="550"/>
    </location>
</feature>
<dbReference type="SUPFAM" id="SSF52172">
    <property type="entry name" value="CheY-like"/>
    <property type="match status" value="1"/>
</dbReference>
<dbReference type="SUPFAM" id="SSF55874">
    <property type="entry name" value="ATPase domain of HSP90 chaperone/DNA topoisomerase II/histidine kinase"/>
    <property type="match status" value="1"/>
</dbReference>
<dbReference type="GO" id="GO:0000155">
    <property type="term" value="F:phosphorelay sensor kinase activity"/>
    <property type="evidence" value="ECO:0007669"/>
    <property type="project" value="InterPro"/>
</dbReference>
<dbReference type="Pfam" id="PF00512">
    <property type="entry name" value="HisKA"/>
    <property type="match status" value="1"/>
</dbReference>
<keyword evidence="5" id="KW-0963">Cytoplasm</keyword>
<dbReference type="InterPro" id="IPR004358">
    <property type="entry name" value="Sig_transdc_His_kin-like_C"/>
</dbReference>
<dbReference type="InterPro" id="IPR036097">
    <property type="entry name" value="HisK_dim/P_sf"/>
</dbReference>
<feature type="compositionally biased region" description="Basic and acidic residues" evidence="13">
    <location>
        <begin position="815"/>
        <end position="826"/>
    </location>
</feature>
<evidence type="ECO:0000256" key="3">
    <source>
        <dbReference type="ARBA" id="ARBA00004496"/>
    </source>
</evidence>
<evidence type="ECO:0000313" key="16">
    <source>
        <dbReference type="EMBL" id="EXB74931.1"/>
    </source>
</evidence>
<feature type="coiled-coil region" evidence="12">
    <location>
        <begin position="92"/>
        <end position="119"/>
    </location>
</feature>
<evidence type="ECO:0000256" key="10">
    <source>
        <dbReference type="ARBA" id="ARBA00023170"/>
    </source>
</evidence>
<dbReference type="GO" id="GO:0005789">
    <property type="term" value="C:endoplasmic reticulum membrane"/>
    <property type="evidence" value="ECO:0007669"/>
    <property type="project" value="UniProtKB-SubCell"/>
</dbReference>
<evidence type="ECO:0000256" key="7">
    <source>
        <dbReference type="ARBA" id="ARBA00022679"/>
    </source>
</evidence>
<dbReference type="Pfam" id="PF00072">
    <property type="entry name" value="Response_reg"/>
    <property type="match status" value="1"/>
</dbReference>
<dbReference type="Gene3D" id="3.30.450.20">
    <property type="entry name" value="PAS domain"/>
    <property type="match status" value="1"/>
</dbReference>
<keyword evidence="7" id="KW-0808">Transferase</keyword>
<feature type="region of interest" description="Disordered" evidence="13">
    <location>
        <begin position="752"/>
        <end position="850"/>
    </location>
</feature>
<evidence type="ECO:0000259" key="14">
    <source>
        <dbReference type="PROSITE" id="PS50109"/>
    </source>
</evidence>
<dbReference type="AlphaFoldDB" id="W9RFB6"/>
<dbReference type="SMART" id="SM00448">
    <property type="entry name" value="REC"/>
    <property type="match status" value="1"/>
</dbReference>
<evidence type="ECO:0000256" key="2">
    <source>
        <dbReference type="ARBA" id="ARBA00004477"/>
    </source>
</evidence>
<dbReference type="PANTHER" id="PTHR43047">
    <property type="entry name" value="TWO-COMPONENT HISTIDINE PROTEIN KINASE"/>
    <property type="match status" value="1"/>
</dbReference>
<dbReference type="Gene3D" id="3.40.50.2300">
    <property type="match status" value="1"/>
</dbReference>
<dbReference type="PROSITE" id="PS50110">
    <property type="entry name" value="RESPONSE_REGULATORY"/>
    <property type="match status" value="1"/>
</dbReference>
<dbReference type="CDD" id="cd00082">
    <property type="entry name" value="HisKA"/>
    <property type="match status" value="1"/>
</dbReference>
<dbReference type="STRING" id="981085.W9RFB6"/>
<proteinExistence type="predicted"/>